<feature type="transmembrane region" description="Helical" evidence="1">
    <location>
        <begin position="113"/>
        <end position="139"/>
    </location>
</feature>
<dbReference type="WBParaSite" id="TCNE_0000901001-mRNA-1">
    <property type="protein sequence ID" value="TCNE_0000901001-mRNA-1"/>
    <property type="gene ID" value="TCNE_0000901001"/>
</dbReference>
<evidence type="ECO:0000256" key="1">
    <source>
        <dbReference type="SAM" id="Phobius"/>
    </source>
</evidence>
<keyword evidence="1" id="KW-0472">Membrane</keyword>
<dbReference type="EMBL" id="UYWY01020052">
    <property type="protein sequence ID" value="VDM40331.1"/>
    <property type="molecule type" value="Genomic_DNA"/>
</dbReference>
<sequence length="194" mass="21665">MDLEKLDYGLFGRYSKSECLQCPRASFCTSGERRLPSWAHAHALSVSLANPLRILAANATEPAEERSSLNDQILVQTNAYPSRRSFEKDCARECSITVGNERREEECRTSEGIPVYVVVIIALISFGFGVAFVATLWMIHIKTDPLRKIRCAEHNSRSAPLTMTAHREPIVRPPNANAFMTTALVERQCLVGRA</sequence>
<dbReference type="AlphaFoldDB" id="A0A183UKJ0"/>
<evidence type="ECO:0000313" key="4">
    <source>
        <dbReference type="WBParaSite" id="TCNE_0000901001-mRNA-1"/>
    </source>
</evidence>
<keyword evidence="1" id="KW-0812">Transmembrane</keyword>
<name>A0A183UKJ0_TOXCA</name>
<reference evidence="2 3" key="2">
    <citation type="submission" date="2018-11" db="EMBL/GenBank/DDBJ databases">
        <authorList>
            <consortium name="Pathogen Informatics"/>
        </authorList>
    </citation>
    <scope>NUCLEOTIDE SEQUENCE [LARGE SCALE GENOMIC DNA]</scope>
</reference>
<dbReference type="Proteomes" id="UP000050794">
    <property type="component" value="Unassembled WGS sequence"/>
</dbReference>
<gene>
    <name evidence="2" type="ORF">TCNE_LOCUS9010</name>
</gene>
<protein>
    <submittedName>
        <fullName evidence="2 4">Uncharacterized protein</fullName>
    </submittedName>
</protein>
<accession>A0A183UKJ0</accession>
<reference evidence="4" key="1">
    <citation type="submission" date="2016-06" db="UniProtKB">
        <authorList>
            <consortium name="WormBaseParasite"/>
        </authorList>
    </citation>
    <scope>IDENTIFICATION</scope>
</reference>
<keyword evidence="1" id="KW-1133">Transmembrane helix</keyword>
<evidence type="ECO:0000313" key="3">
    <source>
        <dbReference type="Proteomes" id="UP000050794"/>
    </source>
</evidence>
<proteinExistence type="predicted"/>
<keyword evidence="3" id="KW-1185">Reference proteome</keyword>
<evidence type="ECO:0000313" key="2">
    <source>
        <dbReference type="EMBL" id="VDM40331.1"/>
    </source>
</evidence>
<organism evidence="3 4">
    <name type="scientific">Toxocara canis</name>
    <name type="common">Canine roundworm</name>
    <dbReference type="NCBI Taxonomy" id="6265"/>
    <lineage>
        <taxon>Eukaryota</taxon>
        <taxon>Metazoa</taxon>
        <taxon>Ecdysozoa</taxon>
        <taxon>Nematoda</taxon>
        <taxon>Chromadorea</taxon>
        <taxon>Rhabditida</taxon>
        <taxon>Spirurina</taxon>
        <taxon>Ascaridomorpha</taxon>
        <taxon>Ascaridoidea</taxon>
        <taxon>Toxocaridae</taxon>
        <taxon>Toxocara</taxon>
    </lineage>
</organism>